<dbReference type="GO" id="GO:0051213">
    <property type="term" value="F:dioxygenase activity"/>
    <property type="evidence" value="ECO:0007669"/>
    <property type="project" value="UniProtKB-KW"/>
</dbReference>
<evidence type="ECO:0000313" key="8">
    <source>
        <dbReference type="Proteomes" id="UP000241462"/>
    </source>
</evidence>
<dbReference type="AlphaFoldDB" id="A0A2T3AAR5"/>
<dbReference type="Gene3D" id="2.60.120.620">
    <property type="entry name" value="q2cbj1_9rhob like domain"/>
    <property type="match status" value="1"/>
</dbReference>
<dbReference type="InParanoid" id="A0A2T3AAR5"/>
<name>A0A2T3AAR5_9PEZI</name>
<dbReference type="EMBL" id="KZ678424">
    <property type="protein sequence ID" value="PSR88810.1"/>
    <property type="molecule type" value="Genomic_DNA"/>
</dbReference>
<feature type="domain" description="Fe2OG dioxygenase" evidence="6">
    <location>
        <begin position="154"/>
        <end position="261"/>
    </location>
</feature>
<evidence type="ECO:0000259" key="6">
    <source>
        <dbReference type="PROSITE" id="PS51471"/>
    </source>
</evidence>
<dbReference type="OrthoDB" id="69177at2759"/>
<evidence type="ECO:0000256" key="2">
    <source>
        <dbReference type="ARBA" id="ARBA00022723"/>
    </source>
</evidence>
<reference evidence="7 8" key="1">
    <citation type="journal article" date="2018" name="Mycol. Prog.">
        <title>Coniella lustricola, a new species from submerged detritus.</title>
        <authorList>
            <person name="Raudabaugh D.B."/>
            <person name="Iturriaga T."/>
            <person name="Carver A."/>
            <person name="Mondo S."/>
            <person name="Pangilinan J."/>
            <person name="Lipzen A."/>
            <person name="He G."/>
            <person name="Amirebrahimi M."/>
            <person name="Grigoriev I.V."/>
            <person name="Miller A.N."/>
        </authorList>
    </citation>
    <scope>NUCLEOTIDE SEQUENCE [LARGE SCALE GENOMIC DNA]</scope>
    <source>
        <strain evidence="7 8">B22-T-1</strain>
    </source>
</reference>
<dbReference type="InterPro" id="IPR005123">
    <property type="entry name" value="Oxoglu/Fe-dep_dioxygenase_dom"/>
</dbReference>
<proteinExistence type="predicted"/>
<sequence length="287" mass="31520">MATDSDSDSDLDLDLDLFSDEADQTAASIKAALLQRADQARGQKLAALPPPSQRTPAQNRTAYVLSRQRLQPTVLPRVLTSDECELVVAAVVDYVHRQGGLQSTRHEKFPTTDVPVSDLCLRRGSPPGTAVADLVSAWVSERVLRPLAEKTGFRPHHLGLKDLFVVCYSAPQPGPGRNSPWYPIPSQQTSLAIHSDGCLLSFTLLLNHHDAFQGGGTFFKATARTHRVQQGDVLIHDGGLEHAGAEVTAGQRIILVGFVETIDVLREKLRWEAQSARRRRPIQRHPV</sequence>
<evidence type="ECO:0000256" key="4">
    <source>
        <dbReference type="ARBA" id="ARBA00023002"/>
    </source>
</evidence>
<keyword evidence="5" id="KW-0408">Iron</keyword>
<dbReference type="Proteomes" id="UP000241462">
    <property type="component" value="Unassembled WGS sequence"/>
</dbReference>
<protein>
    <recommendedName>
        <fullName evidence="6">Fe2OG dioxygenase domain-containing protein</fullName>
    </recommendedName>
</protein>
<keyword evidence="4" id="KW-0560">Oxidoreductase</keyword>
<dbReference type="STRING" id="2025994.A0A2T3AAR5"/>
<dbReference type="GO" id="GO:0031418">
    <property type="term" value="F:L-ascorbic acid binding"/>
    <property type="evidence" value="ECO:0007669"/>
    <property type="project" value="InterPro"/>
</dbReference>
<keyword evidence="8" id="KW-1185">Reference proteome</keyword>
<comment type="cofactor">
    <cofactor evidence="1">
        <name>L-ascorbate</name>
        <dbReference type="ChEBI" id="CHEBI:38290"/>
    </cofactor>
</comment>
<accession>A0A2T3AAR5</accession>
<dbReference type="GO" id="GO:0005506">
    <property type="term" value="F:iron ion binding"/>
    <property type="evidence" value="ECO:0007669"/>
    <property type="project" value="InterPro"/>
</dbReference>
<keyword evidence="2" id="KW-0479">Metal-binding</keyword>
<dbReference type="InterPro" id="IPR006620">
    <property type="entry name" value="Pro_4_hyd_alph"/>
</dbReference>
<dbReference type="SMART" id="SM00702">
    <property type="entry name" value="P4Hc"/>
    <property type="match status" value="1"/>
</dbReference>
<evidence type="ECO:0000256" key="3">
    <source>
        <dbReference type="ARBA" id="ARBA00022964"/>
    </source>
</evidence>
<gene>
    <name evidence="7" type="ORF">BD289DRAFT_366627</name>
</gene>
<evidence type="ECO:0000256" key="5">
    <source>
        <dbReference type="ARBA" id="ARBA00023004"/>
    </source>
</evidence>
<dbReference type="GO" id="GO:0016705">
    <property type="term" value="F:oxidoreductase activity, acting on paired donors, with incorporation or reduction of molecular oxygen"/>
    <property type="evidence" value="ECO:0007669"/>
    <property type="project" value="InterPro"/>
</dbReference>
<keyword evidence="3" id="KW-0223">Dioxygenase</keyword>
<evidence type="ECO:0000256" key="1">
    <source>
        <dbReference type="ARBA" id="ARBA00001961"/>
    </source>
</evidence>
<organism evidence="7 8">
    <name type="scientific">Coniella lustricola</name>
    <dbReference type="NCBI Taxonomy" id="2025994"/>
    <lineage>
        <taxon>Eukaryota</taxon>
        <taxon>Fungi</taxon>
        <taxon>Dikarya</taxon>
        <taxon>Ascomycota</taxon>
        <taxon>Pezizomycotina</taxon>
        <taxon>Sordariomycetes</taxon>
        <taxon>Sordariomycetidae</taxon>
        <taxon>Diaporthales</taxon>
        <taxon>Schizoparmaceae</taxon>
        <taxon>Coniella</taxon>
    </lineage>
</organism>
<evidence type="ECO:0000313" key="7">
    <source>
        <dbReference type="EMBL" id="PSR88810.1"/>
    </source>
</evidence>
<dbReference type="PROSITE" id="PS51471">
    <property type="entry name" value="FE2OG_OXY"/>
    <property type="match status" value="1"/>
</dbReference>